<dbReference type="AlphaFoldDB" id="A0A0A8Z9G5"/>
<sequence length="16" mass="1931">MDLKKQKLPIQTLHTH</sequence>
<organism evidence="1">
    <name type="scientific">Arundo donax</name>
    <name type="common">Giant reed</name>
    <name type="synonym">Donax arundinaceus</name>
    <dbReference type="NCBI Taxonomy" id="35708"/>
    <lineage>
        <taxon>Eukaryota</taxon>
        <taxon>Viridiplantae</taxon>
        <taxon>Streptophyta</taxon>
        <taxon>Embryophyta</taxon>
        <taxon>Tracheophyta</taxon>
        <taxon>Spermatophyta</taxon>
        <taxon>Magnoliopsida</taxon>
        <taxon>Liliopsida</taxon>
        <taxon>Poales</taxon>
        <taxon>Poaceae</taxon>
        <taxon>PACMAD clade</taxon>
        <taxon>Arundinoideae</taxon>
        <taxon>Arundineae</taxon>
        <taxon>Arundo</taxon>
    </lineage>
</organism>
<dbReference type="EMBL" id="GBRH01262444">
    <property type="protein sequence ID" value="JAD35451.1"/>
    <property type="molecule type" value="Transcribed_RNA"/>
</dbReference>
<evidence type="ECO:0000313" key="1">
    <source>
        <dbReference type="EMBL" id="JAD35451.1"/>
    </source>
</evidence>
<name>A0A0A8Z9G5_ARUDO</name>
<reference evidence="1" key="2">
    <citation type="journal article" date="2015" name="Data Brief">
        <title>Shoot transcriptome of the giant reed, Arundo donax.</title>
        <authorList>
            <person name="Barrero R.A."/>
            <person name="Guerrero F.D."/>
            <person name="Moolhuijzen P."/>
            <person name="Goolsby J.A."/>
            <person name="Tidwell J."/>
            <person name="Bellgard S.E."/>
            <person name="Bellgard M.I."/>
        </authorList>
    </citation>
    <scope>NUCLEOTIDE SEQUENCE</scope>
    <source>
        <tissue evidence="1">Shoot tissue taken approximately 20 cm above the soil surface</tissue>
    </source>
</reference>
<protein>
    <submittedName>
        <fullName evidence="1">Uncharacterized protein</fullName>
    </submittedName>
</protein>
<proteinExistence type="predicted"/>
<reference evidence="1" key="1">
    <citation type="submission" date="2014-09" db="EMBL/GenBank/DDBJ databases">
        <authorList>
            <person name="Magalhaes I.L.F."/>
            <person name="Oliveira U."/>
            <person name="Santos F.R."/>
            <person name="Vidigal T.H.D.A."/>
            <person name="Brescovit A.D."/>
            <person name="Santos A.J."/>
        </authorList>
    </citation>
    <scope>NUCLEOTIDE SEQUENCE</scope>
    <source>
        <tissue evidence="1">Shoot tissue taken approximately 20 cm above the soil surface</tissue>
    </source>
</reference>
<accession>A0A0A8Z9G5</accession>